<dbReference type="InterPro" id="IPR002110">
    <property type="entry name" value="Ankyrin_rpt"/>
</dbReference>
<keyword evidence="1" id="KW-0677">Repeat</keyword>
<dbReference type="PANTHER" id="PTHR24173">
    <property type="entry name" value="ANKYRIN REPEAT CONTAINING"/>
    <property type="match status" value="1"/>
</dbReference>
<organism evidence="5 6">
    <name type="scientific">Gasterosteus aculeatus aculeatus</name>
    <name type="common">three-spined stickleback</name>
    <dbReference type="NCBI Taxonomy" id="481459"/>
    <lineage>
        <taxon>Eukaryota</taxon>
        <taxon>Metazoa</taxon>
        <taxon>Chordata</taxon>
        <taxon>Craniata</taxon>
        <taxon>Vertebrata</taxon>
        <taxon>Euteleostomi</taxon>
        <taxon>Actinopterygii</taxon>
        <taxon>Neopterygii</taxon>
        <taxon>Teleostei</taxon>
        <taxon>Neoteleostei</taxon>
        <taxon>Acanthomorphata</taxon>
        <taxon>Eupercaria</taxon>
        <taxon>Perciformes</taxon>
        <taxon>Cottioidei</taxon>
        <taxon>Gasterosteales</taxon>
        <taxon>Gasterosteidae</taxon>
        <taxon>Gasterosteus</taxon>
    </lineage>
</organism>
<proteinExistence type="predicted"/>
<dbReference type="Pfam" id="PF12796">
    <property type="entry name" value="Ank_2"/>
    <property type="match status" value="1"/>
</dbReference>
<dbReference type="Proteomes" id="UP000007635">
    <property type="component" value="Chromosome XXI"/>
</dbReference>
<dbReference type="SMART" id="SM00248">
    <property type="entry name" value="ANK"/>
    <property type="match status" value="4"/>
</dbReference>
<keyword evidence="6" id="KW-1185">Reference proteome</keyword>
<evidence type="ECO:0000256" key="4">
    <source>
        <dbReference type="SAM" id="MobiDB-lite"/>
    </source>
</evidence>
<feature type="region of interest" description="Disordered" evidence="4">
    <location>
        <begin position="21"/>
        <end position="111"/>
    </location>
</feature>
<dbReference type="Gene3D" id="1.25.40.20">
    <property type="entry name" value="Ankyrin repeat-containing domain"/>
    <property type="match status" value="1"/>
</dbReference>
<feature type="compositionally biased region" description="Acidic residues" evidence="4">
    <location>
        <begin position="47"/>
        <end position="78"/>
    </location>
</feature>
<feature type="region of interest" description="Disordered" evidence="4">
    <location>
        <begin position="527"/>
        <end position="554"/>
    </location>
</feature>
<evidence type="ECO:0000313" key="6">
    <source>
        <dbReference type="Proteomes" id="UP000007635"/>
    </source>
</evidence>
<dbReference type="Ensembl" id="ENSGACT00000060602.1">
    <property type="protein sequence ID" value="ENSGACP00000049195.1"/>
    <property type="gene ID" value="ENSGACG00000002395.2"/>
</dbReference>
<reference evidence="5" key="2">
    <citation type="submission" date="2025-08" db="UniProtKB">
        <authorList>
            <consortium name="Ensembl"/>
        </authorList>
    </citation>
    <scope>IDENTIFICATION</scope>
</reference>
<dbReference type="SUPFAM" id="SSF48403">
    <property type="entry name" value="Ankyrin repeat"/>
    <property type="match status" value="1"/>
</dbReference>
<evidence type="ECO:0000256" key="1">
    <source>
        <dbReference type="ARBA" id="ARBA00022737"/>
    </source>
</evidence>
<dbReference type="AlphaFoldDB" id="A0AAQ4QDC6"/>
<reference evidence="5 6" key="1">
    <citation type="journal article" date="2021" name="G3 (Bethesda)">
        <title>Improved contiguity of the threespine stickleback genome using long-read sequencing.</title>
        <authorList>
            <person name="Nath S."/>
            <person name="Shaw D.E."/>
            <person name="White M.A."/>
        </authorList>
    </citation>
    <scope>NUCLEOTIDE SEQUENCE [LARGE SCALE GENOMIC DNA]</scope>
    <source>
        <strain evidence="5 6">Lake Benthic</strain>
    </source>
</reference>
<evidence type="ECO:0000313" key="5">
    <source>
        <dbReference type="Ensembl" id="ENSGACP00000049195.1"/>
    </source>
</evidence>
<evidence type="ECO:0000256" key="2">
    <source>
        <dbReference type="ARBA" id="ARBA00023043"/>
    </source>
</evidence>
<keyword evidence="2 3" id="KW-0040">ANK repeat</keyword>
<accession>A0AAQ4QDC6</accession>
<feature type="repeat" description="ANK" evidence="3">
    <location>
        <begin position="179"/>
        <end position="211"/>
    </location>
</feature>
<reference evidence="5" key="3">
    <citation type="submission" date="2025-09" db="UniProtKB">
        <authorList>
            <consortium name="Ensembl"/>
        </authorList>
    </citation>
    <scope>IDENTIFICATION</scope>
</reference>
<dbReference type="PANTHER" id="PTHR24173:SF1">
    <property type="entry name" value="ANKYRIN REPEAT DOMAIN-CONTAINING PROTEIN 33B"/>
    <property type="match status" value="1"/>
</dbReference>
<dbReference type="InterPro" id="IPR036770">
    <property type="entry name" value="Ankyrin_rpt-contain_sf"/>
</dbReference>
<sequence>MVLITDDRDGGGVSSLRVKQLHQQHKVGGNSTLVHPTIVEEPPSRPDDEDYLGSCEEEDEEEEDEDDDESEEVDFEDLQDCRSIVSDDSFYPPDDAFADSERTPSPESPEPLSLFRACCSNNASVVRLMVRRGVKEEEVHRKDRNNRIGLLVACYQGYVDVVIALSQCPYLDVNWQDSEGNTALITAAQAGHITITNYLLNYYSGLDIERRNCHGFTALMKAAMQGRVECVRSLMMAGEENASDSLVHTYCLFCEGCMTSALSRAHRSQHRIFDLYVSVCACCYILHIFQPRFVASPPGAAMNARDSGRNFTAREWASFTGRYETAWVMTRLMERPCPHQCSETYSPEWPPLASLAAKAQEPRGCLKRLSDAVRNVFNISNVTNPEDQGVIDHMVSITTAMRCPVVAVACHTVCPDSPPSVGKRRYAVPEIIRQQRAKELRSINPDRVDSHLKLFQNSRVTLVAKNTVDRRASLQAQGAPPRHRSSSLSAATHNEALELRRTSLLPLHMVLRRSSVRPGFSIPKVRVSKAPTPTYHPEKMRRRSSAKDGGGHLLQIPKWRYKELKEERRKAEEAERRRLEVLTKKKLAADGK</sequence>
<dbReference type="PROSITE" id="PS50088">
    <property type="entry name" value="ANK_REPEAT"/>
    <property type="match status" value="1"/>
</dbReference>
<name>A0AAQ4QDC6_GASAC</name>
<protein>
    <submittedName>
        <fullName evidence="5">Ankyrin repeat domain 33B</fullName>
    </submittedName>
</protein>
<dbReference type="GeneTree" id="ENSGT00500000044852"/>
<evidence type="ECO:0000256" key="3">
    <source>
        <dbReference type="PROSITE-ProRule" id="PRU00023"/>
    </source>
</evidence>